<accession>L0FXB2</accession>
<dbReference type="HOGENOM" id="CLU_1683794_0_0_10"/>
<dbReference type="AlphaFoldDB" id="L0FXB2"/>
<dbReference type="STRING" id="926556.Echvi_1416"/>
<feature type="transmembrane region" description="Helical" evidence="2">
    <location>
        <begin position="81"/>
        <end position="100"/>
    </location>
</feature>
<keyword evidence="1" id="KW-0175">Coiled coil</keyword>
<dbReference type="Proteomes" id="UP000010796">
    <property type="component" value="Chromosome"/>
</dbReference>
<keyword evidence="2" id="KW-1133">Transmembrane helix</keyword>
<sequence>MDKDVPMAPREELLENIKFDKNEIEFAILEMERDGNLSVFAPKYKGDSLKYSLTQNGEILIRNSSYYKEFQKSRQNTFLKIADKAIAILGVLTGIIFGIHSCSTSSINDNLVKMIETKDSIIVNQEKSLNQMENLNSKVDSLSQEIIQIKKGTTIE</sequence>
<name>L0FXB2_ECHVK</name>
<reference evidence="4" key="1">
    <citation type="submission" date="2012-02" db="EMBL/GenBank/DDBJ databases">
        <title>The complete genome of Echinicola vietnamensis DSM 17526.</title>
        <authorList>
            <person name="Lucas S."/>
            <person name="Copeland A."/>
            <person name="Lapidus A."/>
            <person name="Glavina del Rio T."/>
            <person name="Dalin E."/>
            <person name="Tice H."/>
            <person name="Bruce D."/>
            <person name="Goodwin L."/>
            <person name="Pitluck S."/>
            <person name="Peters L."/>
            <person name="Ovchinnikova G."/>
            <person name="Teshima H."/>
            <person name="Kyrpides N."/>
            <person name="Mavromatis K."/>
            <person name="Ivanova N."/>
            <person name="Brettin T."/>
            <person name="Detter J.C."/>
            <person name="Han C."/>
            <person name="Larimer F."/>
            <person name="Land M."/>
            <person name="Hauser L."/>
            <person name="Markowitz V."/>
            <person name="Cheng J.-F."/>
            <person name="Hugenholtz P."/>
            <person name="Woyke T."/>
            <person name="Wu D."/>
            <person name="Brambilla E."/>
            <person name="Klenk H.-P."/>
            <person name="Eisen J.A."/>
        </authorList>
    </citation>
    <scope>NUCLEOTIDE SEQUENCE [LARGE SCALE GENOMIC DNA]</scope>
    <source>
        <strain evidence="4">DSM 17526 / LMG 23754 / KMM 6221</strain>
    </source>
</reference>
<dbReference type="EMBL" id="CP003346">
    <property type="protein sequence ID" value="AGA77683.1"/>
    <property type="molecule type" value="Genomic_DNA"/>
</dbReference>
<evidence type="ECO:0000256" key="2">
    <source>
        <dbReference type="SAM" id="Phobius"/>
    </source>
</evidence>
<evidence type="ECO:0000313" key="4">
    <source>
        <dbReference type="Proteomes" id="UP000010796"/>
    </source>
</evidence>
<keyword evidence="2" id="KW-0812">Transmembrane</keyword>
<keyword evidence="4" id="KW-1185">Reference proteome</keyword>
<organism evidence="3 4">
    <name type="scientific">Echinicola vietnamensis (strain DSM 17526 / LMG 23754 / KMM 6221)</name>
    <dbReference type="NCBI Taxonomy" id="926556"/>
    <lineage>
        <taxon>Bacteria</taxon>
        <taxon>Pseudomonadati</taxon>
        <taxon>Bacteroidota</taxon>
        <taxon>Cytophagia</taxon>
        <taxon>Cytophagales</taxon>
        <taxon>Cyclobacteriaceae</taxon>
        <taxon>Echinicola</taxon>
    </lineage>
</organism>
<dbReference type="KEGG" id="evi:Echvi_1416"/>
<keyword evidence="2" id="KW-0472">Membrane</keyword>
<protein>
    <submittedName>
        <fullName evidence="3">Uncharacterized protein</fullName>
    </submittedName>
</protein>
<proteinExistence type="predicted"/>
<evidence type="ECO:0000313" key="3">
    <source>
        <dbReference type="EMBL" id="AGA77683.1"/>
    </source>
</evidence>
<feature type="coiled-coil region" evidence="1">
    <location>
        <begin position="125"/>
        <end position="152"/>
    </location>
</feature>
<gene>
    <name evidence="3" type="ordered locus">Echvi_1416</name>
</gene>
<evidence type="ECO:0000256" key="1">
    <source>
        <dbReference type="SAM" id="Coils"/>
    </source>
</evidence>